<reference evidence="1 2" key="1">
    <citation type="journal article" date="2013" name="Genome Biol. Evol.">
        <title>Life in an arsenic-containing gold mine: genome and physiology of the autotrophic arsenite-oxidizing bacterium rhizobium sp. NT-26.</title>
        <authorList>
            <person name="Andres J."/>
            <person name="Arsene-Ploetze F."/>
            <person name="Barbe V."/>
            <person name="Brochier-Armanet C."/>
            <person name="Cleiss-Arnold J."/>
            <person name="Coppee J.Y."/>
            <person name="Dillies M.A."/>
            <person name="Geist"/>
            <person name="L"/>
            <person name="Joublin A."/>
            <person name="Koechler S."/>
            <person name="Lassalle F."/>
            <person name="Marchal M."/>
            <person name="Medigue C."/>
            <person name="Muller D."/>
            <person name="Nesme X."/>
            <person name="Plewniak F."/>
            <person name="Proux C."/>
            <person name="Ramirez-Bahena M.H."/>
            <person name="Schenowitz C."/>
            <person name="Sismeiro O."/>
            <person name="Vallenet D."/>
            <person name="Santini J.M."/>
            <person name="Bertin P.N."/>
        </authorList>
    </citation>
    <scope>NUCLEOTIDE SEQUENCE [LARGE SCALE GENOMIC DNA]</scope>
    <source>
        <strain evidence="1 2">NT-26</strain>
    </source>
</reference>
<keyword evidence="2" id="KW-1185">Reference proteome</keyword>
<protein>
    <submittedName>
        <fullName evidence="1">Uncharacterized protein</fullName>
    </submittedName>
</protein>
<evidence type="ECO:0000313" key="2">
    <source>
        <dbReference type="Proteomes" id="UP000010792"/>
    </source>
</evidence>
<accession>L0NCY7</accession>
<organism evidence="1 2">
    <name type="scientific">Pseudorhizobium banfieldiae</name>
    <dbReference type="NCBI Taxonomy" id="1125847"/>
    <lineage>
        <taxon>Bacteria</taxon>
        <taxon>Pseudomonadati</taxon>
        <taxon>Pseudomonadota</taxon>
        <taxon>Alphaproteobacteria</taxon>
        <taxon>Hyphomicrobiales</taxon>
        <taxon>Rhizobiaceae</taxon>
        <taxon>Rhizobium/Agrobacterium group</taxon>
        <taxon>Pseudorhizobium</taxon>
    </lineage>
</organism>
<dbReference type="EMBL" id="FO082820">
    <property type="protein sequence ID" value="CCF18749.1"/>
    <property type="molecule type" value="Genomic_DNA"/>
</dbReference>
<name>L0NCY7_9HYPH</name>
<sequence length="116" mass="12837">MVLTQQRSIGCQPPDPIVPGYGTRGAQLVFSAPCMEMLHRALCQVLPLRNKLRCTVLLDEHDIDAALSQFDREPGADRAATNDHHLGPYGMHHMIHVSRSDSPGLQIYVLGLQKVI</sequence>
<evidence type="ECO:0000313" key="1">
    <source>
        <dbReference type="EMBL" id="CCF18749.1"/>
    </source>
</evidence>
<dbReference type="KEGG" id="rht:NT26_1025"/>
<dbReference type="AlphaFoldDB" id="L0NCY7"/>
<gene>
    <name evidence="1" type="ORF">NT26_1025</name>
</gene>
<proteinExistence type="predicted"/>
<dbReference type="Proteomes" id="UP000010792">
    <property type="component" value="Chromosome"/>
</dbReference>